<dbReference type="PATRIC" id="fig|1276257.3.peg.410"/>
<dbReference type="PANTHER" id="PTHR34581">
    <property type="entry name" value="PTS SYSTEM N,N'-DIACETYLCHITOBIOSE-SPECIFIC EIIB COMPONENT"/>
    <property type="match status" value="1"/>
</dbReference>
<evidence type="ECO:0000259" key="8">
    <source>
        <dbReference type="PROSITE" id="PS51100"/>
    </source>
</evidence>
<dbReference type="AlphaFoldDB" id="W6AJB4"/>
<dbReference type="CDD" id="cd05564">
    <property type="entry name" value="PTS_IIB_chitobiose_lichenan"/>
    <property type="match status" value="1"/>
</dbReference>
<keyword evidence="3" id="KW-0762">Sugar transport</keyword>
<keyword evidence="1" id="KW-0813">Transport</keyword>
<dbReference type="eggNOG" id="COG1440">
    <property type="taxonomic scope" value="Bacteria"/>
</dbReference>
<dbReference type="GO" id="GO:0016301">
    <property type="term" value="F:kinase activity"/>
    <property type="evidence" value="ECO:0007669"/>
    <property type="project" value="UniProtKB-KW"/>
</dbReference>
<keyword evidence="2" id="KW-0597">Phosphoprotein</keyword>
<evidence type="ECO:0000256" key="2">
    <source>
        <dbReference type="ARBA" id="ARBA00022553"/>
    </source>
</evidence>
<dbReference type="KEGG" id="ssab:SSABA_v1c04000"/>
<dbReference type="InterPro" id="IPR003501">
    <property type="entry name" value="PTS_EIIB_2/3"/>
</dbReference>
<organism evidence="9 10">
    <name type="scientific">Spiroplasma sabaudiense Ar-1343</name>
    <dbReference type="NCBI Taxonomy" id="1276257"/>
    <lineage>
        <taxon>Bacteria</taxon>
        <taxon>Bacillati</taxon>
        <taxon>Mycoplasmatota</taxon>
        <taxon>Mollicutes</taxon>
        <taxon>Entomoplasmatales</taxon>
        <taxon>Spiroplasmataceae</taxon>
        <taxon>Spiroplasma</taxon>
    </lineage>
</organism>
<dbReference type="SUPFAM" id="SSF52794">
    <property type="entry name" value="PTS system IIB component-like"/>
    <property type="match status" value="1"/>
</dbReference>
<reference evidence="9 10" key="1">
    <citation type="journal article" date="2014" name="Genome Biol. Evol.">
        <title>Molecular evolution of the substrate utilization strategies and putative virulence factors in mosquito-associated Spiroplasma species.</title>
        <authorList>
            <person name="Chang T.H."/>
            <person name="Lo W.S."/>
            <person name="Ku C."/>
            <person name="Chen L.L."/>
            <person name="Kuo C.H."/>
        </authorList>
    </citation>
    <scope>NUCLEOTIDE SEQUENCE [LARGE SCALE GENOMIC DNA]</scope>
    <source>
        <strain evidence="9">Ar-1343</strain>
    </source>
</reference>
<dbReference type="InterPro" id="IPR036095">
    <property type="entry name" value="PTS_EIIB-like_sf"/>
</dbReference>
<evidence type="ECO:0000256" key="1">
    <source>
        <dbReference type="ARBA" id="ARBA00022448"/>
    </source>
</evidence>
<evidence type="ECO:0000313" key="9">
    <source>
        <dbReference type="EMBL" id="AHI53809.1"/>
    </source>
</evidence>
<dbReference type="InterPro" id="IPR051819">
    <property type="entry name" value="PTS_sugar-specific_EIIB"/>
</dbReference>
<keyword evidence="6" id="KW-0418">Kinase</keyword>
<dbReference type="PROSITE" id="PS51100">
    <property type="entry name" value="PTS_EIIB_TYPE_3"/>
    <property type="match status" value="1"/>
</dbReference>
<evidence type="ECO:0000256" key="4">
    <source>
        <dbReference type="ARBA" id="ARBA00022679"/>
    </source>
</evidence>
<dbReference type="RefSeq" id="WP_038673628.1">
    <property type="nucleotide sequence ID" value="NZ_CP006934.1"/>
</dbReference>
<dbReference type="InterPro" id="IPR013012">
    <property type="entry name" value="PTS_EIIB_3"/>
</dbReference>
<dbReference type="OrthoDB" id="9808134at2"/>
<evidence type="ECO:0000313" key="10">
    <source>
        <dbReference type="Proteomes" id="UP000019265"/>
    </source>
</evidence>
<dbReference type="GO" id="GO:0009401">
    <property type="term" value="P:phosphoenolpyruvate-dependent sugar phosphotransferase system"/>
    <property type="evidence" value="ECO:0007669"/>
    <property type="project" value="UniProtKB-KW"/>
</dbReference>
<evidence type="ECO:0000256" key="5">
    <source>
        <dbReference type="ARBA" id="ARBA00022683"/>
    </source>
</evidence>
<dbReference type="GO" id="GO:0008982">
    <property type="term" value="F:protein-N(PI)-phosphohistidine-sugar phosphotransferase activity"/>
    <property type="evidence" value="ECO:0007669"/>
    <property type="project" value="InterPro"/>
</dbReference>
<protein>
    <submittedName>
        <fullName evidence="9">PTS system cellobiose-specific IIB component</fullName>
    </submittedName>
</protein>
<feature type="domain" description="PTS EIIB type-3" evidence="8">
    <location>
        <begin position="1"/>
        <end position="103"/>
    </location>
</feature>
<dbReference type="Proteomes" id="UP000019265">
    <property type="component" value="Chromosome"/>
</dbReference>
<sequence>MKIMLVCNAGVSTSIVVKKMQDFAAKQNIEATIEAVPTADAINRTADWDVILLGPQVAFYLDRYKEAVNNQKPVAAINTRDYGMANGEAILNIAIKLIENFGK</sequence>
<name>W6AJB4_9MOLU</name>
<gene>
    <name evidence="9" type="primary">celA1</name>
    <name evidence="9" type="ORF">SSABA_v1c04000</name>
</gene>
<keyword evidence="5" id="KW-0598">Phosphotransferase system</keyword>
<evidence type="ECO:0000256" key="3">
    <source>
        <dbReference type="ARBA" id="ARBA00022597"/>
    </source>
</evidence>
<accession>W6AJB4</accession>
<feature type="modified residue" description="Phosphocysteine; by EIIA" evidence="7">
    <location>
        <position position="7"/>
    </location>
</feature>
<dbReference type="HOGENOM" id="CLU_147323_2_1_14"/>
<dbReference type="PANTHER" id="PTHR34581:SF2">
    <property type="entry name" value="PTS SYSTEM N,N'-DIACETYLCHITOBIOSE-SPECIFIC EIIB COMPONENT"/>
    <property type="match status" value="1"/>
</dbReference>
<keyword evidence="10" id="KW-1185">Reference proteome</keyword>
<keyword evidence="4" id="KW-0808">Transferase</keyword>
<evidence type="ECO:0000256" key="7">
    <source>
        <dbReference type="PROSITE-ProRule" id="PRU00423"/>
    </source>
</evidence>
<proteinExistence type="predicted"/>
<dbReference type="Gene3D" id="3.40.50.2300">
    <property type="match status" value="1"/>
</dbReference>
<dbReference type="STRING" id="1276257.SSABA_v1c04000"/>
<dbReference type="EMBL" id="CP006934">
    <property type="protein sequence ID" value="AHI53809.1"/>
    <property type="molecule type" value="Genomic_DNA"/>
</dbReference>
<evidence type="ECO:0000256" key="6">
    <source>
        <dbReference type="ARBA" id="ARBA00022777"/>
    </source>
</evidence>
<dbReference type="Pfam" id="PF02302">
    <property type="entry name" value="PTS_IIB"/>
    <property type="match status" value="1"/>
</dbReference>